<comment type="caution">
    <text evidence="2">The sequence shown here is derived from an EMBL/GenBank/DDBJ whole genome shotgun (WGS) entry which is preliminary data.</text>
</comment>
<evidence type="ECO:0000313" key="3">
    <source>
        <dbReference type="Proteomes" id="UP000062317"/>
    </source>
</evidence>
<evidence type="ECO:0000256" key="1">
    <source>
        <dbReference type="SAM" id="MobiDB-lite"/>
    </source>
</evidence>
<dbReference type="RefSeq" id="WP_060108413.1">
    <property type="nucleotide sequence ID" value="NZ_LPEQ01000120.1"/>
</dbReference>
<evidence type="ECO:0000313" key="2">
    <source>
        <dbReference type="EMBL" id="KVV40002.1"/>
    </source>
</evidence>
<accession>A0A106EJT2</accession>
<protein>
    <submittedName>
        <fullName evidence="2">Uncharacterized protein</fullName>
    </submittedName>
</protein>
<dbReference type="AlphaFoldDB" id="A0A106EJT2"/>
<gene>
    <name evidence="2" type="ORF">WT27_14040</name>
</gene>
<keyword evidence="3" id="KW-1185">Reference proteome</keyword>
<reference evidence="2 3" key="1">
    <citation type="submission" date="2015-11" db="EMBL/GenBank/DDBJ databases">
        <title>Expanding the genomic diversity of Burkholderia species for the development of highly accurate diagnostics.</title>
        <authorList>
            <person name="Sahl J."/>
            <person name="Keim P."/>
            <person name="Wagner D."/>
        </authorList>
    </citation>
    <scope>NUCLEOTIDE SEQUENCE [LARGE SCALE GENOMIC DNA]</scope>
    <source>
        <strain evidence="2 3">MSMB1301WGS</strain>
    </source>
</reference>
<dbReference type="Proteomes" id="UP000062317">
    <property type="component" value="Unassembled WGS sequence"/>
</dbReference>
<proteinExistence type="predicted"/>
<feature type="region of interest" description="Disordered" evidence="1">
    <location>
        <begin position="284"/>
        <end position="316"/>
    </location>
</feature>
<dbReference type="EMBL" id="LPEQ01000120">
    <property type="protein sequence ID" value="KVV40002.1"/>
    <property type="molecule type" value="Genomic_DNA"/>
</dbReference>
<name>A0A106EJT2_9BURK</name>
<sequence length="326" mass="36973">MADVQQKDNVLGTGAGMLTPTGYKDRPKVAIQICDKHVTPAADSIIGTCPFYYLPLHGEYWATVEKVSVSSAWETVKKFATSWDPWKDKKVVHELLHRREELIKPKSTDSDWSRHGNFMMRHIGCGHKPPDYYVSYGYYYCSDYGANLYPTLTAKGKQWLDSARWWLQKYIEIGLYQNMQGNQIAFKSAKPGNGKLSMQVKRYELELDKDGETFKTFAFVTHPLAYLDGGLAGLPVSDLVKIGRRPNIEEWADARTRKQAIDAGIPVAKAKAREWSKDAVDKAREWGSDAANKAREWGSDAADKAREWSSEASDEVNRALERLLKR</sequence>
<organism evidence="2 3">
    <name type="scientific">Burkholderia territorii</name>
    <dbReference type="NCBI Taxonomy" id="1503055"/>
    <lineage>
        <taxon>Bacteria</taxon>
        <taxon>Pseudomonadati</taxon>
        <taxon>Pseudomonadota</taxon>
        <taxon>Betaproteobacteria</taxon>
        <taxon>Burkholderiales</taxon>
        <taxon>Burkholderiaceae</taxon>
        <taxon>Burkholderia</taxon>
        <taxon>Burkholderia cepacia complex</taxon>
    </lineage>
</organism>